<dbReference type="AlphaFoldDB" id="A0A2N9KB63"/>
<keyword evidence="15" id="KW-1185">Reference proteome</keyword>
<comment type="catalytic activity">
    <reaction evidence="1 11">
        <text>5-(2-hydroxyethyl)-4-methylthiazole + ATP = 4-methyl-5-(2-phosphooxyethyl)-thiazole + ADP + H(+)</text>
        <dbReference type="Rhea" id="RHEA:24212"/>
        <dbReference type="ChEBI" id="CHEBI:15378"/>
        <dbReference type="ChEBI" id="CHEBI:17957"/>
        <dbReference type="ChEBI" id="CHEBI:30616"/>
        <dbReference type="ChEBI" id="CHEBI:58296"/>
        <dbReference type="ChEBI" id="CHEBI:456216"/>
        <dbReference type="EC" id="2.7.1.50"/>
    </reaction>
</comment>
<evidence type="ECO:0000313" key="15">
    <source>
        <dbReference type="Proteomes" id="UP000239237"/>
    </source>
</evidence>
<evidence type="ECO:0000256" key="7">
    <source>
        <dbReference type="ARBA" id="ARBA00022777"/>
    </source>
</evidence>
<keyword evidence="4 11" id="KW-0808">Transferase</keyword>
<dbReference type="KEGG" id="lsu:A6B45_02345"/>
<dbReference type="EMBL" id="OKQU01000001">
    <property type="protein sequence ID" value="SPE07325.1"/>
    <property type="molecule type" value="Genomic_DNA"/>
</dbReference>
<dbReference type="Proteomes" id="UP000237923">
    <property type="component" value="Unassembled WGS sequence"/>
</dbReference>
<evidence type="ECO:0000256" key="3">
    <source>
        <dbReference type="ARBA" id="ARBA00004868"/>
    </source>
</evidence>
<dbReference type="EMBL" id="OKQR01000001">
    <property type="protein sequence ID" value="SPD92046.1"/>
    <property type="molecule type" value="Genomic_DNA"/>
</dbReference>
<dbReference type="Gene3D" id="3.40.1190.20">
    <property type="match status" value="1"/>
</dbReference>
<dbReference type="InterPro" id="IPR029056">
    <property type="entry name" value="Ribokinase-like"/>
</dbReference>
<dbReference type="GO" id="GO:0009229">
    <property type="term" value="P:thiamine diphosphate biosynthetic process"/>
    <property type="evidence" value="ECO:0007669"/>
    <property type="project" value="UniProtKB-UniRule"/>
</dbReference>
<keyword evidence="7 11" id="KW-0418">Kinase</keyword>
<evidence type="ECO:0000256" key="1">
    <source>
        <dbReference type="ARBA" id="ARBA00001771"/>
    </source>
</evidence>
<dbReference type="EC" id="2.7.1.50" evidence="11"/>
<keyword evidence="9 11" id="KW-0460">Magnesium</keyword>
<dbReference type="PRINTS" id="PR01099">
    <property type="entry name" value="HYETHTZKNASE"/>
</dbReference>
<dbReference type="GO" id="GO:0009228">
    <property type="term" value="P:thiamine biosynthetic process"/>
    <property type="evidence" value="ECO:0007669"/>
    <property type="project" value="UniProtKB-KW"/>
</dbReference>
<reference evidence="13 14" key="1">
    <citation type="submission" date="2018-02" db="EMBL/GenBank/DDBJ databases">
        <authorList>
            <person name="Cohen D.B."/>
            <person name="Kent A.D."/>
        </authorList>
    </citation>
    <scope>NUCLEOTIDE SEQUENCE [LARGE SCALE GENOMIC DNA]</scope>
    <source>
        <strain evidence="13 14">CECT 9216</strain>
    </source>
</reference>
<keyword evidence="6 11" id="KW-0547">Nucleotide-binding</keyword>
<evidence type="ECO:0000313" key="13">
    <source>
        <dbReference type="EMBL" id="SPE07325.1"/>
    </source>
</evidence>
<dbReference type="RefSeq" id="WP_072613176.1">
    <property type="nucleotide sequence ID" value="NZ_AP017935.1"/>
</dbReference>
<feature type="binding site" evidence="11">
    <location>
        <position position="113"/>
    </location>
    <ligand>
        <name>ATP</name>
        <dbReference type="ChEBI" id="CHEBI:30616"/>
    </ligand>
</feature>
<evidence type="ECO:0000313" key="12">
    <source>
        <dbReference type="EMBL" id="SPD92046.1"/>
    </source>
</evidence>
<comment type="cofactor">
    <cofactor evidence="2 11">
        <name>Mg(2+)</name>
        <dbReference type="ChEBI" id="CHEBI:18420"/>
    </cofactor>
</comment>
<evidence type="ECO:0000256" key="11">
    <source>
        <dbReference type="HAMAP-Rule" id="MF_00228"/>
    </source>
</evidence>
<feature type="binding site" evidence="11">
    <location>
        <position position="38"/>
    </location>
    <ligand>
        <name>substrate</name>
    </ligand>
</feature>
<evidence type="ECO:0000256" key="2">
    <source>
        <dbReference type="ARBA" id="ARBA00001946"/>
    </source>
</evidence>
<dbReference type="PIRSF" id="PIRSF000513">
    <property type="entry name" value="Thz_kinase"/>
    <property type="match status" value="1"/>
</dbReference>
<reference evidence="12 15" key="2">
    <citation type="submission" date="2018-02" db="EMBL/GenBank/DDBJ databases">
        <authorList>
            <person name="Rodrigo-Torres L."/>
            <person name="Arahal R. D."/>
            <person name="Lucena T."/>
        </authorList>
    </citation>
    <scope>NUCLEOTIDE SEQUENCE [LARGE SCALE GENOMIC DNA]</scope>
    <source>
        <strain evidence="12 15">CECT 8486</strain>
    </source>
</reference>
<dbReference type="SUPFAM" id="SSF53613">
    <property type="entry name" value="Ribokinase-like"/>
    <property type="match status" value="1"/>
</dbReference>
<dbReference type="GO" id="GO:0004417">
    <property type="term" value="F:hydroxyethylthiazole kinase activity"/>
    <property type="evidence" value="ECO:0007669"/>
    <property type="project" value="UniProtKB-UniRule"/>
</dbReference>
<accession>A0A2N9KB63</accession>
<dbReference type="Proteomes" id="UP000239237">
    <property type="component" value="Unassembled WGS sequence"/>
</dbReference>
<comment type="similarity">
    <text evidence="11">Belongs to the Thz kinase family.</text>
</comment>
<keyword evidence="8 11" id="KW-0067">ATP-binding</keyword>
<dbReference type="UniPathway" id="UPA00060">
    <property type="reaction ID" value="UER00139"/>
</dbReference>
<name>A0A2N9KB63_9LACO</name>
<dbReference type="Pfam" id="PF02110">
    <property type="entry name" value="HK"/>
    <property type="match status" value="1"/>
</dbReference>
<dbReference type="HAMAP" id="MF_00228">
    <property type="entry name" value="Thz_kinase"/>
    <property type="match status" value="1"/>
</dbReference>
<feature type="binding site" evidence="11">
    <location>
        <position position="185"/>
    </location>
    <ligand>
        <name>substrate</name>
    </ligand>
</feature>
<evidence type="ECO:0000256" key="5">
    <source>
        <dbReference type="ARBA" id="ARBA00022723"/>
    </source>
</evidence>
<feature type="binding site" evidence="11">
    <location>
        <position position="158"/>
    </location>
    <ligand>
        <name>ATP</name>
        <dbReference type="ChEBI" id="CHEBI:30616"/>
    </ligand>
</feature>
<dbReference type="CDD" id="cd01170">
    <property type="entry name" value="THZ_kinase"/>
    <property type="match status" value="1"/>
</dbReference>
<organism evidence="13 14">
    <name type="scientific">Leuconostoc suionicum</name>
    <dbReference type="NCBI Taxonomy" id="1511761"/>
    <lineage>
        <taxon>Bacteria</taxon>
        <taxon>Bacillati</taxon>
        <taxon>Bacillota</taxon>
        <taxon>Bacilli</taxon>
        <taxon>Lactobacillales</taxon>
        <taxon>Lactobacillaceae</taxon>
        <taxon>Leuconostoc</taxon>
    </lineage>
</organism>
<dbReference type="GO" id="GO:0000287">
    <property type="term" value="F:magnesium ion binding"/>
    <property type="evidence" value="ECO:0007669"/>
    <property type="project" value="UniProtKB-UniRule"/>
</dbReference>
<evidence type="ECO:0000256" key="9">
    <source>
        <dbReference type="ARBA" id="ARBA00022842"/>
    </source>
</evidence>
<keyword evidence="10 11" id="KW-0784">Thiamine biosynthesis</keyword>
<evidence type="ECO:0000256" key="4">
    <source>
        <dbReference type="ARBA" id="ARBA00022679"/>
    </source>
</evidence>
<dbReference type="GeneID" id="99673612"/>
<evidence type="ECO:0000256" key="6">
    <source>
        <dbReference type="ARBA" id="ARBA00022741"/>
    </source>
</evidence>
<dbReference type="GO" id="GO:0005524">
    <property type="term" value="F:ATP binding"/>
    <property type="evidence" value="ECO:0007669"/>
    <property type="project" value="UniProtKB-UniRule"/>
</dbReference>
<gene>
    <name evidence="13" type="primary">thiM_2</name>
    <name evidence="11" type="synonym">thiM</name>
    <name evidence="12" type="ORF">LES8486_01046</name>
    <name evidence="13" type="ORF">LES9216_01193</name>
</gene>
<proteinExistence type="inferred from homology"/>
<evidence type="ECO:0000256" key="8">
    <source>
        <dbReference type="ARBA" id="ARBA00022840"/>
    </source>
</evidence>
<evidence type="ECO:0000313" key="14">
    <source>
        <dbReference type="Proteomes" id="UP000237923"/>
    </source>
</evidence>
<protein>
    <recommendedName>
        <fullName evidence="11">Hydroxyethylthiazole kinase</fullName>
        <ecNumber evidence="11">2.7.1.50</ecNumber>
    </recommendedName>
    <alternativeName>
        <fullName evidence="11">4-methyl-5-beta-hydroxyethylthiazole kinase</fullName>
        <shortName evidence="11">TH kinase</shortName>
        <shortName evidence="11">Thz kinase</shortName>
    </alternativeName>
</protein>
<sequence length="259" mass="27491">MNITDVRTKSPLVLTYANFVTPQFVANVVNVVGASPLMSRELAEFKELAGIANAVIINTGTLQKVEINDIIKLSQEAYQLGKPVILDPVAVSVPFRSQAITQFLSSGHVDVIRGNAAEIAWFADIDFASQGIDATGKGDVIEIAQRAAHKTGAVIALSGACDVVSDGQYTQTLDINVEQLSSIVGTGDALSSLIGAFIADGLKVPNVMNAMATFKLAGQKAATKTNRPGSFTNQLLDELFVIDNIDVQNFMEKSVLNHG</sequence>
<comment type="pathway">
    <text evidence="3 11">Cofactor biosynthesis; thiamine diphosphate biosynthesis; 4-methyl-5-(2-phosphoethyl)-thiazole from 5-(2-hydroxyethyl)-4-methylthiazole: step 1/1.</text>
</comment>
<dbReference type="NCBIfam" id="NF006830">
    <property type="entry name" value="PRK09355.1"/>
    <property type="match status" value="1"/>
</dbReference>
<keyword evidence="5 11" id="KW-0479">Metal-binding</keyword>
<evidence type="ECO:0000256" key="10">
    <source>
        <dbReference type="ARBA" id="ARBA00022977"/>
    </source>
</evidence>
<dbReference type="InterPro" id="IPR000417">
    <property type="entry name" value="Hyethyz_kinase"/>
</dbReference>
<comment type="function">
    <text evidence="11">Catalyzes the phosphorylation of the hydroxyl group of 4-methyl-5-beta-hydroxyethylthiazole (THZ).</text>
</comment>